<evidence type="ECO:0000256" key="2">
    <source>
        <dbReference type="ARBA" id="ARBA00001947"/>
    </source>
</evidence>
<dbReference type="GO" id="GO:0071555">
    <property type="term" value="P:cell wall organization"/>
    <property type="evidence" value="ECO:0007669"/>
    <property type="project" value="UniProtKB-KW"/>
</dbReference>
<evidence type="ECO:0000256" key="3">
    <source>
        <dbReference type="ARBA" id="ARBA00004496"/>
    </source>
</evidence>
<dbReference type="Gene3D" id="3.40.80.10">
    <property type="entry name" value="Peptidoglycan recognition protein-like"/>
    <property type="match status" value="1"/>
</dbReference>
<dbReference type="Pfam" id="PF01510">
    <property type="entry name" value="Amidase_2"/>
    <property type="match status" value="1"/>
</dbReference>
<dbReference type="GO" id="GO:0046872">
    <property type="term" value="F:metal ion binding"/>
    <property type="evidence" value="ECO:0007669"/>
    <property type="project" value="UniProtKB-KW"/>
</dbReference>
<dbReference type="RefSeq" id="WP_161082872.1">
    <property type="nucleotide sequence ID" value="NZ_WWCX01000007.1"/>
</dbReference>
<dbReference type="GO" id="GO:0009254">
    <property type="term" value="P:peptidoglycan turnover"/>
    <property type="evidence" value="ECO:0007669"/>
    <property type="project" value="TreeGrafter"/>
</dbReference>
<accession>A0A845GH74</accession>
<evidence type="ECO:0000313" key="15">
    <source>
        <dbReference type="Proteomes" id="UP000447355"/>
    </source>
</evidence>
<dbReference type="EMBL" id="WWCX01000007">
    <property type="protein sequence ID" value="MYM93654.1"/>
    <property type="molecule type" value="Genomic_DNA"/>
</dbReference>
<dbReference type="AlphaFoldDB" id="A0A845GH74"/>
<evidence type="ECO:0000256" key="1">
    <source>
        <dbReference type="ARBA" id="ARBA00001561"/>
    </source>
</evidence>
<evidence type="ECO:0000256" key="6">
    <source>
        <dbReference type="ARBA" id="ARBA00022490"/>
    </source>
</evidence>
<name>A0A845GH74_9BURK</name>
<dbReference type="PANTHER" id="PTHR30417:SF4">
    <property type="entry name" value="1,6-ANHYDRO-N-ACETYLMURAMYL-L-ALANINE AMIDASE AMPD"/>
    <property type="match status" value="1"/>
</dbReference>
<dbReference type="SMART" id="SM00644">
    <property type="entry name" value="Ami_2"/>
    <property type="match status" value="1"/>
</dbReference>
<keyword evidence="7" id="KW-0479">Metal-binding</keyword>
<evidence type="ECO:0000256" key="10">
    <source>
        <dbReference type="ARBA" id="ARBA00023316"/>
    </source>
</evidence>
<evidence type="ECO:0000256" key="7">
    <source>
        <dbReference type="ARBA" id="ARBA00022723"/>
    </source>
</evidence>
<protein>
    <recommendedName>
        <fullName evidence="11">1,6-anhydro-N-acetylmuramyl-L-alanine amidase AmpD</fullName>
        <ecNumber evidence="5">3.5.1.28</ecNumber>
    </recommendedName>
    <alternativeName>
        <fullName evidence="12">N-acetylmuramoyl-L-alanine amidase</fullName>
    </alternativeName>
</protein>
<evidence type="ECO:0000256" key="4">
    <source>
        <dbReference type="ARBA" id="ARBA00007553"/>
    </source>
</evidence>
<comment type="similarity">
    <text evidence="4">Belongs to the N-acetylmuramoyl-L-alanine amidase 2 family.</text>
</comment>
<evidence type="ECO:0000256" key="9">
    <source>
        <dbReference type="ARBA" id="ARBA00022833"/>
    </source>
</evidence>
<evidence type="ECO:0000259" key="13">
    <source>
        <dbReference type="SMART" id="SM00644"/>
    </source>
</evidence>
<comment type="catalytic activity">
    <reaction evidence="1">
        <text>Hydrolyzes the link between N-acetylmuramoyl residues and L-amino acid residues in certain cell-wall glycopeptides.</text>
        <dbReference type="EC" id="3.5.1.28"/>
    </reaction>
</comment>
<keyword evidence="10" id="KW-0961">Cell wall biogenesis/degradation</keyword>
<organism evidence="14 15">
    <name type="scientific">Duganella vulcania</name>
    <dbReference type="NCBI Taxonomy" id="2692166"/>
    <lineage>
        <taxon>Bacteria</taxon>
        <taxon>Pseudomonadati</taxon>
        <taxon>Pseudomonadota</taxon>
        <taxon>Betaproteobacteria</taxon>
        <taxon>Burkholderiales</taxon>
        <taxon>Oxalobacteraceae</taxon>
        <taxon>Telluria group</taxon>
        <taxon>Duganella</taxon>
    </lineage>
</organism>
<dbReference type="InterPro" id="IPR051206">
    <property type="entry name" value="NAMLAA_amidase_2"/>
</dbReference>
<dbReference type="CDD" id="cd06583">
    <property type="entry name" value="PGRP"/>
    <property type="match status" value="1"/>
</dbReference>
<keyword evidence="6" id="KW-0963">Cytoplasm</keyword>
<comment type="caution">
    <text evidence="14">The sequence shown here is derived from an EMBL/GenBank/DDBJ whole genome shotgun (WGS) entry which is preliminary data.</text>
</comment>
<dbReference type="Proteomes" id="UP000447355">
    <property type="component" value="Unassembled WGS sequence"/>
</dbReference>
<comment type="cofactor">
    <cofactor evidence="2">
        <name>Zn(2+)</name>
        <dbReference type="ChEBI" id="CHEBI:29105"/>
    </cofactor>
</comment>
<proteinExistence type="inferred from homology"/>
<sequence length="211" mass="23477">MSRAEVGADGWWQPAIRYDSPHADCRPDPADITLLVIHNISLPGGSFGGPHVSDLFTARLDYNTDPSFADLRGLKVSSHFFIRRDGRVMQYVSANERAWHAGLSSFRGREKCNDYSIGVELEGTDFSGFEPAQYQALAELTVALQMRYPLADVQGHEHIAPGRKTDPGPLFDWEFYRKTWQSLLNRKALDQPALVGASAGLRFAKGLPQSQ</sequence>
<keyword evidence="8 14" id="KW-0378">Hydrolase</keyword>
<dbReference type="InterPro" id="IPR002502">
    <property type="entry name" value="Amidase_domain"/>
</dbReference>
<comment type="subcellular location">
    <subcellularLocation>
        <location evidence="3">Cytoplasm</location>
    </subcellularLocation>
</comment>
<dbReference type="GO" id="GO:0009253">
    <property type="term" value="P:peptidoglycan catabolic process"/>
    <property type="evidence" value="ECO:0007669"/>
    <property type="project" value="InterPro"/>
</dbReference>
<evidence type="ECO:0000256" key="8">
    <source>
        <dbReference type="ARBA" id="ARBA00022801"/>
    </source>
</evidence>
<evidence type="ECO:0000256" key="5">
    <source>
        <dbReference type="ARBA" id="ARBA00011901"/>
    </source>
</evidence>
<evidence type="ECO:0000256" key="11">
    <source>
        <dbReference type="ARBA" id="ARBA00039257"/>
    </source>
</evidence>
<dbReference type="NCBIfam" id="NF008758">
    <property type="entry name" value="PRK11789.1"/>
    <property type="match status" value="1"/>
</dbReference>
<dbReference type="GO" id="GO:0005737">
    <property type="term" value="C:cytoplasm"/>
    <property type="evidence" value="ECO:0007669"/>
    <property type="project" value="UniProtKB-SubCell"/>
</dbReference>
<dbReference type="InterPro" id="IPR036505">
    <property type="entry name" value="Amidase/PGRP_sf"/>
</dbReference>
<dbReference type="EC" id="3.5.1.28" evidence="5"/>
<dbReference type="SUPFAM" id="SSF55846">
    <property type="entry name" value="N-acetylmuramoyl-L-alanine amidase-like"/>
    <property type="match status" value="1"/>
</dbReference>
<feature type="domain" description="N-acetylmuramoyl-L-alanine amidase" evidence="13">
    <location>
        <begin position="20"/>
        <end position="168"/>
    </location>
</feature>
<evidence type="ECO:0000256" key="12">
    <source>
        <dbReference type="ARBA" id="ARBA00042615"/>
    </source>
</evidence>
<dbReference type="GO" id="GO:0008745">
    <property type="term" value="F:N-acetylmuramoyl-L-alanine amidase activity"/>
    <property type="evidence" value="ECO:0007669"/>
    <property type="project" value="UniProtKB-EC"/>
</dbReference>
<gene>
    <name evidence="14" type="primary">ampD</name>
    <name evidence="14" type="ORF">GTP90_07270</name>
</gene>
<reference evidence="14" key="1">
    <citation type="submission" date="2019-12" db="EMBL/GenBank/DDBJ databases">
        <title>Novel species isolated from a subtropical stream in China.</title>
        <authorList>
            <person name="Lu H."/>
        </authorList>
    </citation>
    <scope>NUCLEOTIDE SEQUENCE [LARGE SCALE GENOMIC DNA]</scope>
    <source>
        <strain evidence="14">FT81W</strain>
    </source>
</reference>
<dbReference type="PANTHER" id="PTHR30417">
    <property type="entry name" value="N-ACETYLMURAMOYL-L-ALANINE AMIDASE AMID"/>
    <property type="match status" value="1"/>
</dbReference>
<keyword evidence="9" id="KW-0862">Zinc</keyword>
<evidence type="ECO:0000313" key="14">
    <source>
        <dbReference type="EMBL" id="MYM93654.1"/>
    </source>
</evidence>